<feature type="binding site" evidence="3">
    <location>
        <position position="14"/>
    </location>
    <ligand>
        <name>a divalent metal cation</name>
        <dbReference type="ChEBI" id="CHEBI:60240"/>
    </ligand>
</feature>
<feature type="binding site" evidence="3">
    <location>
        <position position="95"/>
    </location>
    <ligand>
        <name>substrate</name>
    </ligand>
</feature>
<feature type="binding site" evidence="3">
    <location>
        <position position="142"/>
    </location>
    <ligand>
        <name>a divalent metal cation</name>
        <dbReference type="ChEBI" id="CHEBI:60240"/>
    </ligand>
</feature>
<dbReference type="eggNOG" id="COG3386">
    <property type="taxonomic scope" value="Bacteria"/>
</dbReference>
<accession>A0A073IF09</accession>
<dbReference type="RefSeq" id="WP_025058649.1">
    <property type="nucleotide sequence ID" value="NZ_JAMC01000004.1"/>
</dbReference>
<proteinExistence type="inferred from homology"/>
<feature type="binding site" evidence="3">
    <location>
        <position position="97"/>
    </location>
    <ligand>
        <name>substrate</name>
    </ligand>
</feature>
<protein>
    <submittedName>
        <fullName evidence="5">Gluconolactonase</fullName>
    </submittedName>
</protein>
<dbReference type="Gene3D" id="2.120.10.30">
    <property type="entry name" value="TolB, C-terminal domain"/>
    <property type="match status" value="1"/>
</dbReference>
<dbReference type="InterPro" id="IPR013658">
    <property type="entry name" value="SGL"/>
</dbReference>
<dbReference type="GO" id="GO:0004341">
    <property type="term" value="F:gluconolactonase activity"/>
    <property type="evidence" value="ECO:0007669"/>
    <property type="project" value="TreeGrafter"/>
</dbReference>
<comment type="cofactor">
    <cofactor evidence="3">
        <name>Zn(2+)</name>
        <dbReference type="ChEBI" id="CHEBI:29105"/>
    </cofactor>
    <text evidence="3">Binds 1 divalent metal cation per subunit.</text>
</comment>
<dbReference type="EMBL" id="JAMC01000004">
    <property type="protein sequence ID" value="KEJ88948.1"/>
    <property type="molecule type" value="Genomic_DNA"/>
</dbReference>
<name>A0A073IF09_9RHOB</name>
<dbReference type="PRINTS" id="PR01790">
    <property type="entry name" value="SMP30FAMILY"/>
</dbReference>
<organism evidence="5 6">
    <name type="scientific">Sulfitobacter donghicola DSW-25 = KCTC 12864 = JCM 14565</name>
    <dbReference type="NCBI Taxonomy" id="1300350"/>
    <lineage>
        <taxon>Bacteria</taxon>
        <taxon>Pseudomonadati</taxon>
        <taxon>Pseudomonadota</taxon>
        <taxon>Alphaproteobacteria</taxon>
        <taxon>Rhodobacterales</taxon>
        <taxon>Roseobacteraceae</taxon>
        <taxon>Sulfitobacter</taxon>
    </lineage>
</organism>
<comment type="caution">
    <text evidence="5">The sequence shown here is derived from an EMBL/GenBank/DDBJ whole genome shotgun (WGS) entry which is preliminary data.</text>
</comment>
<feature type="binding site" evidence="3">
    <location>
        <position position="193"/>
    </location>
    <ligand>
        <name>a divalent metal cation</name>
        <dbReference type="ChEBI" id="CHEBI:60240"/>
    </ligand>
</feature>
<evidence type="ECO:0000313" key="6">
    <source>
        <dbReference type="Proteomes" id="UP000027734"/>
    </source>
</evidence>
<dbReference type="GO" id="GO:0005509">
    <property type="term" value="F:calcium ion binding"/>
    <property type="evidence" value="ECO:0007669"/>
    <property type="project" value="TreeGrafter"/>
</dbReference>
<dbReference type="STRING" id="1300350.Z948_1221"/>
<dbReference type="Proteomes" id="UP000027734">
    <property type="component" value="Unassembled WGS sequence"/>
</dbReference>
<feature type="active site" description="Proton donor/acceptor" evidence="2">
    <location>
        <position position="193"/>
    </location>
</feature>
<dbReference type="AlphaFoldDB" id="A0A073IF09"/>
<comment type="similarity">
    <text evidence="1">Belongs to the SMP-30/CGR1 family.</text>
</comment>
<keyword evidence="3" id="KW-0479">Metal-binding</keyword>
<evidence type="ECO:0000256" key="3">
    <source>
        <dbReference type="PIRSR" id="PIRSR605511-2"/>
    </source>
</evidence>
<gene>
    <name evidence="5" type="ORF">DSW25_11930</name>
</gene>
<keyword evidence="3" id="KW-0862">Zinc</keyword>
<dbReference type="InterPro" id="IPR011042">
    <property type="entry name" value="6-blade_b-propeller_TolB-like"/>
</dbReference>
<dbReference type="PANTHER" id="PTHR10907:SF47">
    <property type="entry name" value="REGUCALCIN"/>
    <property type="match status" value="1"/>
</dbReference>
<evidence type="ECO:0000259" key="4">
    <source>
        <dbReference type="Pfam" id="PF08450"/>
    </source>
</evidence>
<dbReference type="GO" id="GO:0019853">
    <property type="term" value="P:L-ascorbic acid biosynthetic process"/>
    <property type="evidence" value="ECO:0007669"/>
    <property type="project" value="TreeGrafter"/>
</dbReference>
<keyword evidence="6" id="KW-1185">Reference proteome</keyword>
<dbReference type="Pfam" id="PF08450">
    <property type="entry name" value="SGL"/>
    <property type="match status" value="1"/>
</dbReference>
<sequence>MENIFDPRSCKLGEGPLWHPIRKQLFWFDILSKKLMSRVEGKPVDWVFDEYVSAAGWTGRDTLLLASDTGLWQFELDTGECSHVVDIEADQPLTRSNDGRADPWGGFWIGTMGIQAEPDLGSIYRYYKGELRKIVDAVTISNSISFSPDKSTAYFTDTPTRKIMQIALDGHDGWPTGGPEVFADLTREKLNPDGSVVDSTGCLWNAQWGAGRVAQYGPDGRFIEAHKIPAAQATCPAFGGTDMKTVFVTSAADGLEGAPDGLTFQFSAKVSGQEEHRVVL</sequence>
<reference evidence="5 6" key="1">
    <citation type="submission" date="2014-01" db="EMBL/GenBank/DDBJ databases">
        <title>Sulfitobacter donghicola JCM 14565 Genome Sequencing.</title>
        <authorList>
            <person name="Lai Q."/>
            <person name="Hong Z."/>
        </authorList>
    </citation>
    <scope>NUCLEOTIDE SEQUENCE [LARGE SCALE GENOMIC DNA]</scope>
    <source>
        <strain evidence="5 6">JCM 14565</strain>
    </source>
</reference>
<feature type="domain" description="SMP-30/Gluconolactonase/LRE-like region" evidence="4">
    <location>
        <begin position="12"/>
        <end position="251"/>
    </location>
</feature>
<dbReference type="OrthoDB" id="2633250at2"/>
<evidence type="ECO:0000256" key="1">
    <source>
        <dbReference type="ARBA" id="ARBA00008853"/>
    </source>
</evidence>
<dbReference type="PANTHER" id="PTHR10907">
    <property type="entry name" value="REGUCALCIN"/>
    <property type="match status" value="1"/>
</dbReference>
<evidence type="ECO:0000313" key="5">
    <source>
        <dbReference type="EMBL" id="KEJ88948.1"/>
    </source>
</evidence>
<dbReference type="SUPFAM" id="SSF63829">
    <property type="entry name" value="Calcium-dependent phosphotriesterase"/>
    <property type="match status" value="1"/>
</dbReference>
<evidence type="ECO:0000256" key="2">
    <source>
        <dbReference type="PIRSR" id="PIRSR605511-1"/>
    </source>
</evidence>
<dbReference type="InterPro" id="IPR005511">
    <property type="entry name" value="SMP-30"/>
</dbReference>